<evidence type="ECO:0000313" key="2">
    <source>
        <dbReference type="Proteomes" id="UP001056120"/>
    </source>
</evidence>
<name>A0ACB9JWK5_9ASTR</name>
<sequence length="76" mass="8497">MEETLSMLKMNEGKPRFGSYEPSSVVIIRKRENGEGYDGEGFEYDGDDAMDDGMDDDEDGMDHVSKLSIFMASKSC</sequence>
<comment type="caution">
    <text evidence="1">The sequence shown here is derived from an EMBL/GenBank/DDBJ whole genome shotgun (WGS) entry which is preliminary data.</text>
</comment>
<keyword evidence="2" id="KW-1185">Reference proteome</keyword>
<protein>
    <submittedName>
        <fullName evidence="1">Uncharacterized protein</fullName>
    </submittedName>
</protein>
<reference evidence="2" key="1">
    <citation type="journal article" date="2022" name="Mol. Ecol. Resour.">
        <title>The genomes of chicory, endive, great burdock and yacon provide insights into Asteraceae palaeo-polyploidization history and plant inulin production.</title>
        <authorList>
            <person name="Fan W."/>
            <person name="Wang S."/>
            <person name="Wang H."/>
            <person name="Wang A."/>
            <person name="Jiang F."/>
            <person name="Liu H."/>
            <person name="Zhao H."/>
            <person name="Xu D."/>
            <person name="Zhang Y."/>
        </authorList>
    </citation>
    <scope>NUCLEOTIDE SEQUENCE [LARGE SCALE GENOMIC DNA]</scope>
    <source>
        <strain evidence="2">cv. Yunnan</strain>
    </source>
</reference>
<accession>A0ACB9JWK5</accession>
<organism evidence="1 2">
    <name type="scientific">Smallanthus sonchifolius</name>
    <dbReference type="NCBI Taxonomy" id="185202"/>
    <lineage>
        <taxon>Eukaryota</taxon>
        <taxon>Viridiplantae</taxon>
        <taxon>Streptophyta</taxon>
        <taxon>Embryophyta</taxon>
        <taxon>Tracheophyta</taxon>
        <taxon>Spermatophyta</taxon>
        <taxon>Magnoliopsida</taxon>
        <taxon>eudicotyledons</taxon>
        <taxon>Gunneridae</taxon>
        <taxon>Pentapetalae</taxon>
        <taxon>asterids</taxon>
        <taxon>campanulids</taxon>
        <taxon>Asterales</taxon>
        <taxon>Asteraceae</taxon>
        <taxon>Asteroideae</taxon>
        <taxon>Heliantheae alliance</taxon>
        <taxon>Millerieae</taxon>
        <taxon>Smallanthus</taxon>
    </lineage>
</organism>
<reference evidence="1 2" key="2">
    <citation type="journal article" date="2022" name="Mol. Ecol. Resour.">
        <title>The genomes of chicory, endive, great burdock and yacon provide insights into Asteraceae paleo-polyploidization history and plant inulin production.</title>
        <authorList>
            <person name="Fan W."/>
            <person name="Wang S."/>
            <person name="Wang H."/>
            <person name="Wang A."/>
            <person name="Jiang F."/>
            <person name="Liu H."/>
            <person name="Zhao H."/>
            <person name="Xu D."/>
            <person name="Zhang Y."/>
        </authorList>
    </citation>
    <scope>NUCLEOTIDE SEQUENCE [LARGE SCALE GENOMIC DNA]</scope>
    <source>
        <strain evidence="2">cv. Yunnan</strain>
        <tissue evidence="1">Leaves</tissue>
    </source>
</reference>
<dbReference type="EMBL" id="CM042019">
    <property type="protein sequence ID" value="KAI3824377.1"/>
    <property type="molecule type" value="Genomic_DNA"/>
</dbReference>
<gene>
    <name evidence="1" type="ORF">L1987_05835</name>
</gene>
<dbReference type="Proteomes" id="UP001056120">
    <property type="component" value="Linkage Group LG02"/>
</dbReference>
<evidence type="ECO:0000313" key="1">
    <source>
        <dbReference type="EMBL" id="KAI3824377.1"/>
    </source>
</evidence>
<proteinExistence type="predicted"/>